<dbReference type="Gene3D" id="2.60.120.10">
    <property type="entry name" value="Jelly Rolls"/>
    <property type="match status" value="2"/>
</dbReference>
<organism evidence="6 7">
    <name type="scientific">Alteromonas arenosi</name>
    <dbReference type="NCBI Taxonomy" id="3055817"/>
    <lineage>
        <taxon>Bacteria</taxon>
        <taxon>Pseudomonadati</taxon>
        <taxon>Pseudomonadota</taxon>
        <taxon>Gammaproteobacteria</taxon>
        <taxon>Alteromonadales</taxon>
        <taxon>Alteromonadaceae</taxon>
        <taxon>Alteromonas/Salinimonas group</taxon>
        <taxon>Alteromonas</taxon>
    </lineage>
</organism>
<evidence type="ECO:0000313" key="6">
    <source>
        <dbReference type="EMBL" id="MDM7860274.1"/>
    </source>
</evidence>
<evidence type="ECO:0000256" key="2">
    <source>
        <dbReference type="RuleBase" id="RU003457"/>
    </source>
</evidence>
<feature type="region of interest" description="Disordered" evidence="3">
    <location>
        <begin position="278"/>
        <end position="304"/>
    </location>
</feature>
<dbReference type="Pfam" id="PF05726">
    <property type="entry name" value="Pirin_C"/>
    <property type="match status" value="1"/>
</dbReference>
<evidence type="ECO:0000259" key="5">
    <source>
        <dbReference type="Pfam" id="PF05726"/>
    </source>
</evidence>
<dbReference type="CDD" id="cd02247">
    <property type="entry name" value="cupin_pirin_C"/>
    <property type="match status" value="1"/>
</dbReference>
<dbReference type="SUPFAM" id="SSF51182">
    <property type="entry name" value="RmlC-like cupins"/>
    <property type="match status" value="1"/>
</dbReference>
<dbReference type="InterPro" id="IPR011051">
    <property type="entry name" value="RmlC_Cupin_sf"/>
</dbReference>
<feature type="domain" description="Pirin C-terminal" evidence="5">
    <location>
        <begin position="193"/>
        <end position="289"/>
    </location>
</feature>
<dbReference type="InterPro" id="IPR012093">
    <property type="entry name" value="Pirin"/>
</dbReference>
<dbReference type="PANTHER" id="PTHR13903">
    <property type="entry name" value="PIRIN-RELATED"/>
    <property type="match status" value="1"/>
</dbReference>
<evidence type="ECO:0000313" key="7">
    <source>
        <dbReference type="Proteomes" id="UP001234343"/>
    </source>
</evidence>
<dbReference type="InterPro" id="IPR003829">
    <property type="entry name" value="Pirin_N_dom"/>
</dbReference>
<dbReference type="RefSeq" id="WP_289364573.1">
    <property type="nucleotide sequence ID" value="NZ_JAUCBP010000007.1"/>
</dbReference>
<dbReference type="Proteomes" id="UP001234343">
    <property type="component" value="Unassembled WGS sequence"/>
</dbReference>
<feature type="compositionally biased region" description="Basic and acidic residues" evidence="3">
    <location>
        <begin position="278"/>
        <end position="289"/>
    </location>
</feature>
<feature type="domain" description="Pirin N-terminal" evidence="4">
    <location>
        <begin position="35"/>
        <end position="140"/>
    </location>
</feature>
<comment type="caution">
    <text evidence="6">The sequence shown here is derived from an EMBL/GenBank/DDBJ whole genome shotgun (WGS) entry which is preliminary data.</text>
</comment>
<reference evidence="6 7" key="1">
    <citation type="submission" date="2023-06" db="EMBL/GenBank/DDBJ databases">
        <title>Alteromonas sp. ASW11-36 isolated from intertidal sand.</title>
        <authorList>
            <person name="Li Y."/>
        </authorList>
    </citation>
    <scope>NUCLEOTIDE SEQUENCE [LARGE SCALE GENOMIC DNA]</scope>
    <source>
        <strain evidence="6 7">ASW11-36</strain>
    </source>
</reference>
<dbReference type="CDD" id="cd02909">
    <property type="entry name" value="cupin_pirin_N"/>
    <property type="match status" value="1"/>
</dbReference>
<evidence type="ECO:0000259" key="4">
    <source>
        <dbReference type="Pfam" id="PF02678"/>
    </source>
</evidence>
<proteinExistence type="inferred from homology"/>
<dbReference type="EMBL" id="JAUCBP010000007">
    <property type="protein sequence ID" value="MDM7860274.1"/>
    <property type="molecule type" value="Genomic_DNA"/>
</dbReference>
<dbReference type="InterPro" id="IPR008778">
    <property type="entry name" value="Pirin_C_dom"/>
</dbReference>
<dbReference type="InterPro" id="IPR014710">
    <property type="entry name" value="RmlC-like_jellyroll"/>
</dbReference>
<dbReference type="PANTHER" id="PTHR13903:SF8">
    <property type="entry name" value="PIRIN"/>
    <property type="match status" value="1"/>
</dbReference>
<dbReference type="PIRSF" id="PIRSF006232">
    <property type="entry name" value="Pirin"/>
    <property type="match status" value="1"/>
</dbReference>
<gene>
    <name evidence="6" type="ORF">QTP81_06675</name>
</gene>
<sequence>MSLETTVQADAPCQSAQCSSIRFIITPKDKDLGGFSVRRVLPSMQQRMVGPWLFFDHMGPAEFKAGDGINVRPHPHIHLATVTYLFEGEILHRDSLGSYQPIRPGDVNLMVAGKGIVHSERERPEVTAIDHQLHGLQLWLALPEEQQNRDPAFYHYPDHEIPQTTVDDVPVRVIMGDAYDLSSPVMTFADTLYVEAALQPGQVLTLPDAQERAVYMASGSAMIDATEIQEHQMAIINPDASTAITAKTACRLAIIGGEQMSPRRMFWNFASTDTESIEQAKRDWEEDKFPVIPDDNDERIPLPR</sequence>
<comment type="similarity">
    <text evidence="1 2">Belongs to the pirin family.</text>
</comment>
<keyword evidence="7" id="KW-1185">Reference proteome</keyword>
<evidence type="ECO:0000256" key="1">
    <source>
        <dbReference type="ARBA" id="ARBA00008416"/>
    </source>
</evidence>
<protein>
    <submittedName>
        <fullName evidence="6">Pirin family protein</fullName>
    </submittedName>
</protein>
<dbReference type="Pfam" id="PF02678">
    <property type="entry name" value="Pirin"/>
    <property type="match status" value="1"/>
</dbReference>
<name>A0ABT7SVQ4_9ALTE</name>
<evidence type="ECO:0000256" key="3">
    <source>
        <dbReference type="SAM" id="MobiDB-lite"/>
    </source>
</evidence>
<accession>A0ABT7SVQ4</accession>